<feature type="transmembrane region" description="Helical" evidence="8">
    <location>
        <begin position="154"/>
        <end position="172"/>
    </location>
</feature>
<feature type="transmembrane region" description="Helical" evidence="8">
    <location>
        <begin position="445"/>
        <end position="465"/>
    </location>
</feature>
<dbReference type="GO" id="GO:0005886">
    <property type="term" value="C:plasma membrane"/>
    <property type="evidence" value="ECO:0007669"/>
    <property type="project" value="UniProtKB-SubCell"/>
</dbReference>
<feature type="transmembrane region" description="Helical" evidence="8">
    <location>
        <begin position="113"/>
        <end position="134"/>
    </location>
</feature>
<feature type="transmembrane region" description="Helical" evidence="8">
    <location>
        <begin position="345"/>
        <end position="368"/>
    </location>
</feature>
<feature type="transmembrane region" description="Helical" evidence="8">
    <location>
        <begin position="290"/>
        <end position="313"/>
    </location>
</feature>
<sequence>MADAAVVTVESAQEVVHSRSHRYRLGWTGAVDRAIGAVVEPIAALLVVVEVVILASGVFTRYVLGRPLVWTDELGSIIFLWLAMLGSVVAYRRDEHIRLSVLVRRASPRVAEYLNAISSVVVALFVAVLMPASLRFLNQERDNLTPALQIPQSYVVLSIIIALSLILIIALLRMAETDLRVVGPVLLAAIVIGAGVYLARGAFAGLGNLNLVIFFFLLVGACVAIGVPIAFSFGLGTLSYVLVVTTVQPDIVVQRMSEGVSNLVLLAVPLFIFLGLLMETAGIARRLVEALASLVGHFRGGLSIVLVAAMYLVSGISGSKIADMAAVAPVLFPDMVKRGQKRTDMIALLATSGAMAETIPPSLVLIIIGSVTGVSIAALFTAGLLPAVVCSIFLIALALWKAHRQNESVSQRAPLSVIGRTLFVAVPGLLLPLLIRYFVVTGIATATEVSVVGIIYTLLVGVLVYREFKWRSLYPTLVDTVALAGAILLIIATATAMGWALTQSGFAQQLADILSHAPGGKGGIMLLSIVLFIVLGSVLEGIPAMVLFGPLLFPVAKAAGINEVHYAIVAVLAMGVGLFSPPLGIGFFSACAIGKAEPEHAVFPILPYLGVLLVGLLVIAYVPWISLGFLPANQR</sequence>
<feature type="transmembrane region" description="Helical" evidence="8">
    <location>
        <begin position="179"/>
        <end position="199"/>
    </location>
</feature>
<evidence type="ECO:0000256" key="5">
    <source>
        <dbReference type="ARBA" id="ARBA00022692"/>
    </source>
</evidence>
<keyword evidence="12" id="KW-1185">Reference proteome</keyword>
<dbReference type="GO" id="GO:0022857">
    <property type="term" value="F:transmembrane transporter activity"/>
    <property type="evidence" value="ECO:0007669"/>
    <property type="project" value="TreeGrafter"/>
</dbReference>
<accession>A0AAN1XU53</accession>
<feature type="transmembrane region" description="Helical" evidence="8">
    <location>
        <begin position="605"/>
        <end position="630"/>
    </location>
</feature>
<keyword evidence="7 8" id="KW-0472">Membrane</keyword>
<keyword evidence="6 8" id="KW-1133">Transmembrane helix</keyword>
<dbReference type="InterPro" id="IPR004681">
    <property type="entry name" value="TRAP_DctM"/>
</dbReference>
<feature type="transmembrane region" description="Helical" evidence="8">
    <location>
        <begin position="42"/>
        <end position="62"/>
    </location>
</feature>
<evidence type="ECO:0000256" key="3">
    <source>
        <dbReference type="ARBA" id="ARBA00022475"/>
    </source>
</evidence>
<dbReference type="NCBIfam" id="TIGR00786">
    <property type="entry name" value="dctM"/>
    <property type="match status" value="1"/>
</dbReference>
<dbReference type="InterPro" id="IPR055348">
    <property type="entry name" value="DctQ"/>
</dbReference>
<name>A0AAN1XU53_UNVUL</name>
<dbReference type="EMBL" id="AP025523">
    <property type="protein sequence ID" value="BDE05569.1"/>
    <property type="molecule type" value="Genomic_DNA"/>
</dbReference>
<dbReference type="InterPro" id="IPR010656">
    <property type="entry name" value="DctM"/>
</dbReference>
<keyword evidence="3" id="KW-1003">Cell membrane</keyword>
<feature type="transmembrane region" description="Helical" evidence="8">
    <location>
        <begin position="522"/>
        <end position="552"/>
    </location>
</feature>
<dbReference type="KEGG" id="vab:WPS_08450"/>
<evidence type="ECO:0000256" key="7">
    <source>
        <dbReference type="ARBA" id="ARBA00023136"/>
    </source>
</evidence>
<evidence type="ECO:0000259" key="10">
    <source>
        <dbReference type="Pfam" id="PF06808"/>
    </source>
</evidence>
<keyword evidence="2" id="KW-0813">Transport</keyword>
<proteinExistence type="predicted"/>
<keyword evidence="5 8" id="KW-0812">Transmembrane</keyword>
<feature type="transmembrane region" description="Helical" evidence="8">
    <location>
        <begin position="477"/>
        <end position="502"/>
    </location>
</feature>
<feature type="transmembrane region" description="Helical" evidence="8">
    <location>
        <begin position="564"/>
        <end position="585"/>
    </location>
</feature>
<dbReference type="PANTHER" id="PTHR33362:SF2">
    <property type="entry name" value="TRAP TRANSPORTER LARGE PERMEASE PROTEIN"/>
    <property type="match status" value="1"/>
</dbReference>
<evidence type="ECO:0000256" key="1">
    <source>
        <dbReference type="ARBA" id="ARBA00004429"/>
    </source>
</evidence>
<dbReference type="Proteomes" id="UP001317532">
    <property type="component" value="Chromosome"/>
</dbReference>
<feature type="transmembrane region" description="Helical" evidence="8">
    <location>
        <begin position="74"/>
        <end position="92"/>
    </location>
</feature>
<protein>
    <submittedName>
        <fullName evidence="11">ABC transporter permease</fullName>
    </submittedName>
</protein>
<evidence type="ECO:0000313" key="12">
    <source>
        <dbReference type="Proteomes" id="UP001317532"/>
    </source>
</evidence>
<evidence type="ECO:0000259" key="9">
    <source>
        <dbReference type="Pfam" id="PF04290"/>
    </source>
</evidence>
<feature type="transmembrane region" description="Helical" evidence="8">
    <location>
        <begin position="421"/>
        <end position="439"/>
    </location>
</feature>
<dbReference type="Pfam" id="PF04290">
    <property type="entry name" value="DctQ"/>
    <property type="match status" value="1"/>
</dbReference>
<gene>
    <name evidence="11" type="ORF">WPS_08450</name>
</gene>
<feature type="transmembrane region" description="Helical" evidence="8">
    <location>
        <begin position="374"/>
        <end position="400"/>
    </location>
</feature>
<dbReference type="PANTHER" id="PTHR33362">
    <property type="entry name" value="SIALIC ACID TRAP TRANSPORTER PERMEASE PROTEIN SIAT-RELATED"/>
    <property type="match status" value="1"/>
</dbReference>
<feature type="domain" description="Tripartite ATP-independent periplasmic transporters DctQ component" evidence="9">
    <location>
        <begin position="51"/>
        <end position="176"/>
    </location>
</feature>
<dbReference type="AlphaFoldDB" id="A0AAN1XU53"/>
<feature type="transmembrane region" description="Helical" evidence="8">
    <location>
        <begin position="263"/>
        <end position="284"/>
    </location>
</feature>
<feature type="domain" description="TRAP C4-dicarboxylate transport system permease DctM subunit" evidence="10">
    <location>
        <begin position="218"/>
        <end position="625"/>
    </location>
</feature>
<dbReference type="RefSeq" id="WP_317996599.1">
    <property type="nucleotide sequence ID" value="NZ_AP025523.1"/>
</dbReference>
<evidence type="ECO:0000313" key="11">
    <source>
        <dbReference type="EMBL" id="BDE05569.1"/>
    </source>
</evidence>
<evidence type="ECO:0000256" key="4">
    <source>
        <dbReference type="ARBA" id="ARBA00022519"/>
    </source>
</evidence>
<feature type="transmembrane region" description="Helical" evidence="8">
    <location>
        <begin position="211"/>
        <end position="243"/>
    </location>
</feature>
<organism evidence="11 12">
    <name type="scientific">Vulcanimicrobium alpinum</name>
    <dbReference type="NCBI Taxonomy" id="3016050"/>
    <lineage>
        <taxon>Bacteria</taxon>
        <taxon>Bacillati</taxon>
        <taxon>Vulcanimicrobiota</taxon>
        <taxon>Vulcanimicrobiia</taxon>
        <taxon>Vulcanimicrobiales</taxon>
        <taxon>Vulcanimicrobiaceae</taxon>
        <taxon>Vulcanimicrobium</taxon>
    </lineage>
</organism>
<dbReference type="Pfam" id="PF06808">
    <property type="entry name" value="DctM"/>
    <property type="match status" value="1"/>
</dbReference>
<evidence type="ECO:0000256" key="2">
    <source>
        <dbReference type="ARBA" id="ARBA00022448"/>
    </source>
</evidence>
<reference evidence="11 12" key="1">
    <citation type="journal article" date="2022" name="ISME Commun">
        <title>Vulcanimicrobium alpinus gen. nov. sp. nov., the first cultivated representative of the candidate phylum 'Eremiobacterota', is a metabolically versatile aerobic anoxygenic phototroph.</title>
        <authorList>
            <person name="Yabe S."/>
            <person name="Muto K."/>
            <person name="Abe K."/>
            <person name="Yokota A."/>
            <person name="Staudigel H."/>
            <person name="Tebo B.M."/>
        </authorList>
    </citation>
    <scope>NUCLEOTIDE SEQUENCE [LARGE SCALE GENOMIC DNA]</scope>
    <source>
        <strain evidence="11 12">WC8-2</strain>
    </source>
</reference>
<keyword evidence="4" id="KW-0997">Cell inner membrane</keyword>
<evidence type="ECO:0000256" key="6">
    <source>
        <dbReference type="ARBA" id="ARBA00022989"/>
    </source>
</evidence>
<evidence type="ECO:0000256" key="8">
    <source>
        <dbReference type="SAM" id="Phobius"/>
    </source>
</evidence>
<comment type="subcellular location">
    <subcellularLocation>
        <location evidence="1">Cell inner membrane</location>
        <topology evidence="1">Multi-pass membrane protein</topology>
    </subcellularLocation>
</comment>